<name>S4W9R5_9BACT</name>
<dbReference type="AlphaFoldDB" id="S4W9R5"/>
<organism evidence="1">
    <name type="scientific">uncultured bacterium 1250012-L08</name>
    <dbReference type="NCBI Taxonomy" id="1343838"/>
    <lineage>
        <taxon>Bacteria</taxon>
        <taxon>environmental samples</taxon>
    </lineage>
</organism>
<dbReference type="EMBL" id="KF170414">
    <property type="protein sequence ID" value="AGO87810.1"/>
    <property type="molecule type" value="Genomic_DNA"/>
</dbReference>
<protein>
    <submittedName>
        <fullName evidence="1">Uncharacterized protein</fullName>
    </submittedName>
</protein>
<sequence>MLRQPRVIIIILIFVCVVCGQNFRTVGDIKDNWQDHTTFQKHELLSFCDFLT</sequence>
<accession>S4W9R5</accession>
<reference evidence="1" key="1">
    <citation type="journal article" date="2014" name="ISME J.">
        <title>Genomic properties of Marine Group A bacteria indicate a role in the marine sulfur cycle.</title>
        <authorList>
            <person name="Wright J.J."/>
            <person name="Mewis K."/>
            <person name="Hanson N.W."/>
            <person name="Konwar K.M."/>
            <person name="Maas K.R."/>
            <person name="Hallam S.J."/>
        </authorList>
    </citation>
    <scope>NUCLEOTIDE SEQUENCE</scope>
</reference>
<evidence type="ECO:0000313" key="1">
    <source>
        <dbReference type="EMBL" id="AGO87810.1"/>
    </source>
</evidence>
<proteinExistence type="predicted"/>